<accession>A0ABD3CXG5</accession>
<comment type="caution">
    <text evidence="1">The sequence shown here is derived from an EMBL/GenBank/DDBJ whole genome shotgun (WGS) entry which is preliminary data.</text>
</comment>
<organism evidence="1 2">
    <name type="scientific">Castilleja foliolosa</name>
    <dbReference type="NCBI Taxonomy" id="1961234"/>
    <lineage>
        <taxon>Eukaryota</taxon>
        <taxon>Viridiplantae</taxon>
        <taxon>Streptophyta</taxon>
        <taxon>Embryophyta</taxon>
        <taxon>Tracheophyta</taxon>
        <taxon>Spermatophyta</taxon>
        <taxon>Magnoliopsida</taxon>
        <taxon>eudicotyledons</taxon>
        <taxon>Gunneridae</taxon>
        <taxon>Pentapetalae</taxon>
        <taxon>asterids</taxon>
        <taxon>lamiids</taxon>
        <taxon>Lamiales</taxon>
        <taxon>Orobanchaceae</taxon>
        <taxon>Pedicularideae</taxon>
        <taxon>Castillejinae</taxon>
        <taxon>Castilleja</taxon>
    </lineage>
</organism>
<proteinExistence type="predicted"/>
<dbReference type="AlphaFoldDB" id="A0ABD3CXG5"/>
<evidence type="ECO:0000313" key="2">
    <source>
        <dbReference type="Proteomes" id="UP001632038"/>
    </source>
</evidence>
<keyword evidence="2" id="KW-1185">Reference proteome</keyword>
<reference evidence="2" key="1">
    <citation type="journal article" date="2024" name="IScience">
        <title>Strigolactones Initiate the Formation of Haustorium-like Structures in Castilleja.</title>
        <authorList>
            <person name="Buerger M."/>
            <person name="Peterson D."/>
            <person name="Chory J."/>
        </authorList>
    </citation>
    <scope>NUCLEOTIDE SEQUENCE [LARGE SCALE GENOMIC DNA]</scope>
</reference>
<evidence type="ECO:0000313" key="1">
    <source>
        <dbReference type="EMBL" id="KAL3634021.1"/>
    </source>
</evidence>
<dbReference type="Proteomes" id="UP001632038">
    <property type="component" value="Unassembled WGS sequence"/>
</dbReference>
<gene>
    <name evidence="1" type="ORF">CASFOL_021075</name>
</gene>
<dbReference type="EMBL" id="JAVIJP010000028">
    <property type="protein sequence ID" value="KAL3634021.1"/>
    <property type="molecule type" value="Genomic_DNA"/>
</dbReference>
<name>A0ABD3CXG5_9LAMI</name>
<protein>
    <submittedName>
        <fullName evidence="1">Uncharacterized protein</fullName>
    </submittedName>
</protein>
<sequence>MSLLYLTLSAGSMNVGNGYTVFKYHNLDQDFQPYN</sequence>